<dbReference type="Gene3D" id="2.40.110.10">
    <property type="entry name" value="Butyryl-CoA Dehydrogenase, subunit A, domain 2"/>
    <property type="match status" value="1"/>
</dbReference>
<accession>A0A5J6MDQ6</accession>
<dbReference type="SUPFAM" id="SSF56645">
    <property type="entry name" value="Acyl-CoA dehydrogenase NM domain-like"/>
    <property type="match status" value="1"/>
</dbReference>
<dbReference type="PANTHER" id="PTHR43884:SF12">
    <property type="entry name" value="ISOVALERYL-COA DEHYDROGENASE, MITOCHONDRIAL-RELATED"/>
    <property type="match status" value="1"/>
</dbReference>
<feature type="domain" description="Acyl-CoA dehydrogenase/oxidase N-terminal" evidence="6">
    <location>
        <begin position="26"/>
        <end position="122"/>
    </location>
</feature>
<evidence type="ECO:0000256" key="4">
    <source>
        <dbReference type="ARBA" id="ARBA00022827"/>
    </source>
</evidence>
<dbReference type="Pfam" id="PF02771">
    <property type="entry name" value="Acyl-CoA_dh_N"/>
    <property type="match status" value="1"/>
</dbReference>
<evidence type="ECO:0000256" key="3">
    <source>
        <dbReference type="ARBA" id="ARBA00022630"/>
    </source>
</evidence>
<dbReference type="InterPro" id="IPR046373">
    <property type="entry name" value="Acyl-CoA_Oxase/DH_mid-dom_sf"/>
</dbReference>
<dbReference type="Gene3D" id="1.20.140.10">
    <property type="entry name" value="Butyryl-CoA Dehydrogenase, subunit A, domain 3"/>
    <property type="match status" value="1"/>
</dbReference>
<reference evidence="7 8" key="1">
    <citation type="submission" date="2019-08" db="EMBL/GenBank/DDBJ databases">
        <title>Hyperibacter terrae gen. nov., sp. nov. and Hyperibacter viscosus sp. nov., two new members in the family Rhodospirillaceae isolated from the rhizosphere of Hypericum perforatum.</title>
        <authorList>
            <person name="Noviana Z."/>
        </authorList>
    </citation>
    <scope>NUCLEOTIDE SEQUENCE [LARGE SCALE GENOMIC DNA]</scope>
    <source>
        <strain evidence="7 8">R5913</strain>
    </source>
</reference>
<dbReference type="OrthoDB" id="6184213at2"/>
<gene>
    <name evidence="7" type="primary">fadE16</name>
    <name evidence="7" type="ORF">FRZ44_08610</name>
</gene>
<comment type="similarity">
    <text evidence="2">Belongs to the acyl-CoA dehydrogenase family.</text>
</comment>
<name>A0A5J6MDQ6_9PROT</name>
<keyword evidence="8" id="KW-1185">Reference proteome</keyword>
<dbReference type="InterPro" id="IPR009100">
    <property type="entry name" value="AcylCoA_DH/oxidase_NM_dom_sf"/>
</dbReference>
<dbReference type="EMBL" id="CP042906">
    <property type="protein sequence ID" value="QEX15574.1"/>
    <property type="molecule type" value="Genomic_DNA"/>
</dbReference>
<dbReference type="InterPro" id="IPR013786">
    <property type="entry name" value="AcylCoA_DH/ox_N"/>
</dbReference>
<dbReference type="PANTHER" id="PTHR43884">
    <property type="entry name" value="ACYL-COA DEHYDROGENASE"/>
    <property type="match status" value="1"/>
</dbReference>
<keyword evidence="3" id="KW-0285">Flavoprotein</keyword>
<dbReference type="AlphaFoldDB" id="A0A5J6MDQ6"/>
<dbReference type="KEGG" id="htq:FRZ44_08610"/>
<protein>
    <submittedName>
        <fullName evidence="7">Acyl-CoA dehydrogenase</fullName>
    </submittedName>
</protein>
<dbReference type="Proteomes" id="UP000326202">
    <property type="component" value="Chromosome"/>
</dbReference>
<proteinExistence type="inferred from homology"/>
<dbReference type="RefSeq" id="WP_151176014.1">
    <property type="nucleotide sequence ID" value="NZ_CP042906.1"/>
</dbReference>
<evidence type="ECO:0000256" key="1">
    <source>
        <dbReference type="ARBA" id="ARBA00001974"/>
    </source>
</evidence>
<dbReference type="Gene3D" id="1.10.540.10">
    <property type="entry name" value="Acyl-CoA dehydrogenase/oxidase, N-terminal domain"/>
    <property type="match status" value="1"/>
</dbReference>
<evidence type="ECO:0000313" key="8">
    <source>
        <dbReference type="Proteomes" id="UP000326202"/>
    </source>
</evidence>
<evidence type="ECO:0000313" key="7">
    <source>
        <dbReference type="EMBL" id="QEX15574.1"/>
    </source>
</evidence>
<dbReference type="InterPro" id="IPR036250">
    <property type="entry name" value="AcylCo_DH-like_C"/>
</dbReference>
<comment type="cofactor">
    <cofactor evidence="1">
        <name>FAD</name>
        <dbReference type="ChEBI" id="CHEBI:57692"/>
    </cofactor>
</comment>
<dbReference type="Pfam" id="PF00441">
    <property type="entry name" value="Acyl-CoA_dh_1"/>
    <property type="match status" value="1"/>
</dbReference>
<dbReference type="GO" id="GO:0003995">
    <property type="term" value="F:acyl-CoA dehydrogenase activity"/>
    <property type="evidence" value="ECO:0007669"/>
    <property type="project" value="TreeGrafter"/>
</dbReference>
<dbReference type="InterPro" id="IPR037069">
    <property type="entry name" value="AcylCoA_DH/ox_N_sf"/>
</dbReference>
<keyword evidence="4" id="KW-0274">FAD</keyword>
<evidence type="ECO:0000259" key="6">
    <source>
        <dbReference type="Pfam" id="PF02771"/>
    </source>
</evidence>
<feature type="domain" description="Acyl-CoA dehydrogenase/oxidase C-terminal" evidence="5">
    <location>
        <begin position="268"/>
        <end position="419"/>
    </location>
</feature>
<dbReference type="GO" id="GO:0050660">
    <property type="term" value="F:flavin adenine dinucleotide binding"/>
    <property type="evidence" value="ECO:0007669"/>
    <property type="project" value="InterPro"/>
</dbReference>
<organism evidence="7 8">
    <name type="scientific">Hypericibacter terrae</name>
    <dbReference type="NCBI Taxonomy" id="2602015"/>
    <lineage>
        <taxon>Bacteria</taxon>
        <taxon>Pseudomonadati</taxon>
        <taxon>Pseudomonadota</taxon>
        <taxon>Alphaproteobacteria</taxon>
        <taxon>Rhodospirillales</taxon>
        <taxon>Dongiaceae</taxon>
        <taxon>Hypericibacter</taxon>
    </lineage>
</organism>
<sequence>MSGGKSWNGEAFWGVGFEYDPQWLLTEEQQRLQARLIELSATAMRANAEESDKGFVFPRKNFELLAKEGLLGLIVPKSLGGRGESHACAAMVVETIARYGCASTAMCYVMHLSATAALLLHHHRNPKLQDLLRRLDKEVLVGTLSISDPATGSHVWFLLSSSAEREGDGYRLHKKASWTTSGGYADWYVAQTTSPDFKGNYANFSIWLLLADEVKARKGSWNGVGLRGNQSGPMEIDGVVVPPDRLIGPAGDGAGSNDEATDPYFMLGTAACWNGVSMGAIDIVKRHTTRKTHADVGLKVADYPSIQDYVGNALAETNASRALTYQIAQAMDRVTNNNDWSIHEDIAARPRTTLVQWSWQVKYVAAKNVVAVTNDMMSAGGGTAYKPELGLERYWRDGRAGWLMAPTNEVLRLLLGKSALLGFEELDFWNQRANQRLLRSELKKLNPEERKALAEELLAPSA</sequence>
<evidence type="ECO:0000259" key="5">
    <source>
        <dbReference type="Pfam" id="PF00441"/>
    </source>
</evidence>
<dbReference type="InterPro" id="IPR009075">
    <property type="entry name" value="AcylCo_DH/oxidase_C"/>
</dbReference>
<evidence type="ECO:0000256" key="2">
    <source>
        <dbReference type="ARBA" id="ARBA00009347"/>
    </source>
</evidence>
<dbReference type="SUPFAM" id="SSF47203">
    <property type="entry name" value="Acyl-CoA dehydrogenase C-terminal domain-like"/>
    <property type="match status" value="1"/>
</dbReference>